<protein>
    <recommendedName>
        <fullName evidence="1">DDH domain-containing protein</fullName>
    </recommendedName>
</protein>
<evidence type="ECO:0000259" key="1">
    <source>
        <dbReference type="Pfam" id="PF01368"/>
    </source>
</evidence>
<dbReference type="SUPFAM" id="SSF64182">
    <property type="entry name" value="DHH phosphoesterases"/>
    <property type="match status" value="1"/>
</dbReference>
<dbReference type="InterPro" id="IPR051319">
    <property type="entry name" value="Oligoribo/pAp-PDE_c-di-AMP_PDE"/>
</dbReference>
<sequence length="378" mass="41566">MLETQAQIIQQIKNAKRVLITCQKNAHLDSLASCVALMMLLQKLGIPAEIVVSSLDNHIQECAFLPGFKAIIHSAVALKTLVISVSPKHATIGSLSYDRSNGGVIIYLTPASGSLEESDAKIELGYPTHDLIITCDTPDLSSLGPLYHEQADFFYRTPIINIDHNPANDQYGQINHVDITAVSTTEVIFQLIDAFGEQHFDADIATALLAGMIAKTQSFKTPSVTPRALVIASELVQHGARRDEIIDHLYRQRDLSTLRLWGRVLARLQYDPESEFVWSAVRRDDFQKAGADEQHLPGVIDELIMSSPQVKIAVLLYERSDGKVGGWLKTGPHLNALDLAKQWSAEGSSTLAIFTLSTSSFEEAEQLVRAAIKIKSIT</sequence>
<dbReference type="PANTHER" id="PTHR47618">
    <property type="entry name" value="BIFUNCTIONAL OLIGORIBONUCLEASE AND PAP PHOSPHATASE NRNA"/>
    <property type="match status" value="1"/>
</dbReference>
<proteinExistence type="predicted"/>
<feature type="domain" description="DDH" evidence="1">
    <location>
        <begin position="17"/>
        <end position="212"/>
    </location>
</feature>
<dbReference type="AlphaFoldDB" id="A0A1F7UU66"/>
<dbReference type="PANTHER" id="PTHR47618:SF1">
    <property type="entry name" value="BIFUNCTIONAL OLIGORIBONUCLEASE AND PAP PHOSPHATASE NRNA"/>
    <property type="match status" value="1"/>
</dbReference>
<name>A0A1F7UU66_9BACT</name>
<dbReference type="EMBL" id="MGEK01000032">
    <property type="protein sequence ID" value="OGL81248.1"/>
    <property type="molecule type" value="Genomic_DNA"/>
</dbReference>
<dbReference type="Pfam" id="PF01368">
    <property type="entry name" value="DHH"/>
    <property type="match status" value="1"/>
</dbReference>
<dbReference type="Proteomes" id="UP000176846">
    <property type="component" value="Unassembled WGS sequence"/>
</dbReference>
<dbReference type="InterPro" id="IPR038763">
    <property type="entry name" value="DHH_sf"/>
</dbReference>
<organism evidence="2 3">
    <name type="scientific">Candidatus Uhrbacteria bacterium RIFCSPLOWO2_01_FULL_47_25</name>
    <dbReference type="NCBI Taxonomy" id="1802402"/>
    <lineage>
        <taxon>Bacteria</taxon>
        <taxon>Candidatus Uhriibacteriota</taxon>
    </lineage>
</organism>
<comment type="caution">
    <text evidence="2">The sequence shown here is derived from an EMBL/GenBank/DDBJ whole genome shotgun (WGS) entry which is preliminary data.</text>
</comment>
<dbReference type="InterPro" id="IPR001667">
    <property type="entry name" value="DDH_dom"/>
</dbReference>
<accession>A0A1F7UU66</accession>
<dbReference type="Gene3D" id="3.10.310.30">
    <property type="match status" value="1"/>
</dbReference>
<dbReference type="Gene3D" id="3.90.1640.10">
    <property type="entry name" value="inorganic pyrophosphatase (n-terminal core)"/>
    <property type="match status" value="2"/>
</dbReference>
<reference evidence="2 3" key="1">
    <citation type="journal article" date="2016" name="Nat. Commun.">
        <title>Thousands of microbial genomes shed light on interconnected biogeochemical processes in an aquifer system.</title>
        <authorList>
            <person name="Anantharaman K."/>
            <person name="Brown C.T."/>
            <person name="Hug L.A."/>
            <person name="Sharon I."/>
            <person name="Castelle C.J."/>
            <person name="Probst A.J."/>
            <person name="Thomas B.C."/>
            <person name="Singh A."/>
            <person name="Wilkins M.J."/>
            <person name="Karaoz U."/>
            <person name="Brodie E.L."/>
            <person name="Williams K.H."/>
            <person name="Hubbard S.S."/>
            <person name="Banfield J.F."/>
        </authorList>
    </citation>
    <scope>NUCLEOTIDE SEQUENCE [LARGE SCALE GENOMIC DNA]</scope>
</reference>
<evidence type="ECO:0000313" key="2">
    <source>
        <dbReference type="EMBL" id="OGL81248.1"/>
    </source>
</evidence>
<gene>
    <name evidence="2" type="ORF">A2936_03050</name>
</gene>
<evidence type="ECO:0000313" key="3">
    <source>
        <dbReference type="Proteomes" id="UP000176846"/>
    </source>
</evidence>